<sequence length="394" mass="45703">MNYSYIKSCNDMEAMRKVQTLTFLYALVPYFHGGPHIHFFVFKHLKFGFRIRTLWKEYLEGTFKLNFKVNDSPRFVTYTNPGLNYFHDYDRNGSPDLVRLMLYSVNAETFADRYPGLQEDGEMCSYIYWDKLLHDRTSFVASTEFTFSRTMYDETVAKWPLNVKVSFGGMGSTSIQTRLQICTQHSSEPVITKVLKLVTVDRQTRRPMALPDWYKKKLQGKDDKMPDFKFTGFKRPLRTYARRVQIVWSDTDSNNHTNFSSYVQFGLDTLRLALLQRDLSTCQKTESPNQAHNVIDTEGTKTKTLTEMVSAANCNCDVQSNVSAIPWMTKDLLTNGVKNLKICYMRESVEGDMLDIHIWQEPGEEFKVRGSIEALDGKAICQYIIEYFTPTAHL</sequence>
<evidence type="ECO:0000313" key="2">
    <source>
        <dbReference type="Proteomes" id="UP000076420"/>
    </source>
</evidence>
<dbReference type="KEGG" id="bgt:106053519"/>
<organism evidence="1 2">
    <name type="scientific">Biomphalaria glabrata</name>
    <name type="common">Bloodfluke planorb</name>
    <name type="synonym">Freshwater snail</name>
    <dbReference type="NCBI Taxonomy" id="6526"/>
    <lineage>
        <taxon>Eukaryota</taxon>
        <taxon>Metazoa</taxon>
        <taxon>Spiralia</taxon>
        <taxon>Lophotrochozoa</taxon>
        <taxon>Mollusca</taxon>
        <taxon>Gastropoda</taxon>
        <taxon>Heterobranchia</taxon>
        <taxon>Euthyneura</taxon>
        <taxon>Panpulmonata</taxon>
        <taxon>Hygrophila</taxon>
        <taxon>Lymnaeoidea</taxon>
        <taxon>Planorbidae</taxon>
        <taxon>Biomphalaria</taxon>
    </lineage>
</organism>
<reference evidence="1" key="1">
    <citation type="submission" date="2020-05" db="UniProtKB">
        <authorList>
            <consortium name="EnsemblMetazoa"/>
        </authorList>
    </citation>
    <scope>IDENTIFICATION</scope>
    <source>
        <strain evidence="1">BB02</strain>
    </source>
</reference>
<accession>A0A2C9LGS1</accession>
<gene>
    <name evidence="1" type="primary">106053519</name>
</gene>
<dbReference type="Gene3D" id="3.10.129.10">
    <property type="entry name" value="Hotdog Thioesterase"/>
    <property type="match status" value="1"/>
</dbReference>
<dbReference type="SUPFAM" id="SSF54637">
    <property type="entry name" value="Thioesterase/thiol ester dehydrase-isomerase"/>
    <property type="match status" value="2"/>
</dbReference>
<protein>
    <submittedName>
        <fullName evidence="1">Uncharacterized protein</fullName>
    </submittedName>
</protein>
<name>A0A2C9LGS1_BIOGL</name>
<dbReference type="AlphaFoldDB" id="A0A2C9LGS1"/>
<proteinExistence type="predicted"/>
<dbReference type="InterPro" id="IPR029069">
    <property type="entry name" value="HotDog_dom_sf"/>
</dbReference>
<dbReference type="VEuPathDB" id="VectorBase:BGLAX_037892"/>
<dbReference type="PANTHER" id="PTHR34487:SF1">
    <property type="entry name" value="ACYL-ACP THIOESTERASE"/>
    <property type="match status" value="1"/>
</dbReference>
<dbReference type="PANTHER" id="PTHR34487">
    <property type="entry name" value="ACYL-ACP THIOESTERASE"/>
    <property type="match status" value="1"/>
</dbReference>
<dbReference type="Proteomes" id="UP000076420">
    <property type="component" value="Unassembled WGS sequence"/>
</dbReference>
<dbReference type="OrthoDB" id="6278306at2759"/>
<dbReference type="VEuPathDB" id="VectorBase:BGLB031025"/>
<evidence type="ECO:0000313" key="1">
    <source>
        <dbReference type="EnsemblMetazoa" id="BGLB031025-PA"/>
    </source>
</evidence>
<dbReference type="EnsemblMetazoa" id="BGLB031025-RA">
    <property type="protein sequence ID" value="BGLB031025-PA"/>
    <property type="gene ID" value="BGLB031025"/>
</dbReference>